<dbReference type="InterPro" id="IPR001810">
    <property type="entry name" value="F-box_dom"/>
</dbReference>
<evidence type="ECO:0000313" key="4">
    <source>
        <dbReference type="Proteomes" id="UP001642260"/>
    </source>
</evidence>
<feature type="domain" description="F-box" evidence="1">
    <location>
        <begin position="14"/>
        <end position="48"/>
    </location>
</feature>
<evidence type="ECO:0000259" key="1">
    <source>
        <dbReference type="Pfam" id="PF00646"/>
    </source>
</evidence>
<dbReference type="InterPro" id="IPR044997">
    <property type="entry name" value="F-box_plant"/>
</dbReference>
<dbReference type="Proteomes" id="UP001642260">
    <property type="component" value="Unassembled WGS sequence"/>
</dbReference>
<dbReference type="Pfam" id="PF00646">
    <property type="entry name" value="F-box"/>
    <property type="match status" value="1"/>
</dbReference>
<dbReference type="InterPro" id="IPR053781">
    <property type="entry name" value="F-box_AtFBL13-like"/>
</dbReference>
<dbReference type="Pfam" id="PF23622">
    <property type="entry name" value="LRR_At1g61320_AtMIF1"/>
    <property type="match status" value="1"/>
</dbReference>
<keyword evidence="4" id="KW-1185">Reference proteome</keyword>
<dbReference type="SUPFAM" id="SSF52047">
    <property type="entry name" value="RNI-like"/>
    <property type="match status" value="1"/>
</dbReference>
<accession>A0ABC8KZD9</accession>
<name>A0ABC8KZD9_ERUVS</name>
<dbReference type="PANTHER" id="PTHR32153">
    <property type="entry name" value="OJ000223_09.16 PROTEIN"/>
    <property type="match status" value="1"/>
</dbReference>
<comment type="caution">
    <text evidence="3">The sequence shown here is derived from an EMBL/GenBank/DDBJ whole genome shotgun (WGS) entry which is preliminary data.</text>
</comment>
<dbReference type="CDD" id="cd22160">
    <property type="entry name" value="F-box_AtFBL13-like"/>
    <property type="match status" value="1"/>
</dbReference>
<dbReference type="SUPFAM" id="SSF81383">
    <property type="entry name" value="F-box domain"/>
    <property type="match status" value="1"/>
</dbReference>
<sequence length="441" mass="50731">MAEEGRNGDGVDSISLLPDVILQTILSSLETDIAIRTSILSKRWRYVWFGTPSLHLKLYKHGPEGDSFIKFIERYTVRKMLNFELWANVRDKNSPYVNRWIEFAMSRNVENMSLIVSKVPDFFYINNSIRQISVDGSYSGLKIPSYVSWTSLKMLSLNYFTLYDKCIDKIISGCPVLESLSLSFCNELMVLDLSKALSLRTLEIYRNTWFPGPKQIVAPLIRHLRLTNSQIPCTLVDVSSLNKARVDICFSGPADPEDDFLQVQMLEKLQNIEKLTFGENFLKILSLAELRCVPFPSLKVKNLTLVTMISQYVIPGIVRMLQNSPELKKLTIIHTSEYYSALPERRIDTYLDLKSLNSDQCWSVKARVFENIRDCDIESKHVALFMELMFKNTKTLEKMVVWLESYDHGRISEELLEMVPVLSENNNVTIVISSSESNLRD</sequence>
<dbReference type="AlphaFoldDB" id="A0ABC8KZD9"/>
<feature type="domain" description="At1g61320/AtMIF1 LRR" evidence="2">
    <location>
        <begin position="79"/>
        <end position="206"/>
    </location>
</feature>
<organism evidence="3 4">
    <name type="scientific">Eruca vesicaria subsp. sativa</name>
    <name type="common">Garden rocket</name>
    <name type="synonym">Eruca sativa</name>
    <dbReference type="NCBI Taxonomy" id="29727"/>
    <lineage>
        <taxon>Eukaryota</taxon>
        <taxon>Viridiplantae</taxon>
        <taxon>Streptophyta</taxon>
        <taxon>Embryophyta</taxon>
        <taxon>Tracheophyta</taxon>
        <taxon>Spermatophyta</taxon>
        <taxon>Magnoliopsida</taxon>
        <taxon>eudicotyledons</taxon>
        <taxon>Gunneridae</taxon>
        <taxon>Pentapetalae</taxon>
        <taxon>rosids</taxon>
        <taxon>malvids</taxon>
        <taxon>Brassicales</taxon>
        <taxon>Brassicaceae</taxon>
        <taxon>Brassiceae</taxon>
        <taxon>Eruca</taxon>
    </lineage>
</organism>
<protein>
    <recommendedName>
        <fullName evidence="5">F-box domain-containing protein</fullName>
    </recommendedName>
</protein>
<evidence type="ECO:0008006" key="5">
    <source>
        <dbReference type="Google" id="ProtNLM"/>
    </source>
</evidence>
<dbReference type="InterPro" id="IPR036047">
    <property type="entry name" value="F-box-like_dom_sf"/>
</dbReference>
<dbReference type="InterPro" id="IPR032675">
    <property type="entry name" value="LRR_dom_sf"/>
</dbReference>
<dbReference type="Gene3D" id="3.80.10.10">
    <property type="entry name" value="Ribonuclease Inhibitor"/>
    <property type="match status" value="1"/>
</dbReference>
<evidence type="ECO:0000313" key="3">
    <source>
        <dbReference type="EMBL" id="CAH8362614.1"/>
    </source>
</evidence>
<reference evidence="3 4" key="1">
    <citation type="submission" date="2022-03" db="EMBL/GenBank/DDBJ databases">
        <authorList>
            <person name="Macdonald S."/>
            <person name="Ahmed S."/>
            <person name="Newling K."/>
        </authorList>
    </citation>
    <scope>NUCLEOTIDE SEQUENCE [LARGE SCALE GENOMIC DNA]</scope>
</reference>
<dbReference type="EMBL" id="CAKOAT010336265">
    <property type="protein sequence ID" value="CAH8362614.1"/>
    <property type="molecule type" value="Genomic_DNA"/>
</dbReference>
<proteinExistence type="predicted"/>
<gene>
    <name evidence="3" type="ORF">ERUC_LOCUS28370</name>
</gene>
<evidence type="ECO:0000259" key="2">
    <source>
        <dbReference type="Pfam" id="PF23622"/>
    </source>
</evidence>
<dbReference type="InterPro" id="IPR055357">
    <property type="entry name" value="LRR_At1g61320_AtMIF1"/>
</dbReference>